<dbReference type="SUPFAM" id="SSF57959">
    <property type="entry name" value="Leucine zipper domain"/>
    <property type="match status" value="1"/>
</dbReference>
<keyword evidence="9" id="KW-1185">Reference proteome</keyword>
<feature type="compositionally biased region" description="Low complexity" evidence="6">
    <location>
        <begin position="1"/>
        <end position="13"/>
    </location>
</feature>
<dbReference type="GO" id="GO:0003700">
    <property type="term" value="F:DNA-binding transcription factor activity"/>
    <property type="evidence" value="ECO:0007669"/>
    <property type="project" value="InterPro"/>
</dbReference>
<evidence type="ECO:0000313" key="8">
    <source>
        <dbReference type="EMBL" id="KAK8949188.1"/>
    </source>
</evidence>
<dbReference type="InterPro" id="IPR004827">
    <property type="entry name" value="bZIP"/>
</dbReference>
<dbReference type="GO" id="GO:0046982">
    <property type="term" value="F:protein heterodimerization activity"/>
    <property type="evidence" value="ECO:0007669"/>
    <property type="project" value="UniProtKB-ARBA"/>
</dbReference>
<accession>A0AAP0GBC2</accession>
<proteinExistence type="predicted"/>
<keyword evidence="5" id="KW-0539">Nucleus</keyword>
<dbReference type="AlphaFoldDB" id="A0AAP0GBC2"/>
<evidence type="ECO:0000256" key="5">
    <source>
        <dbReference type="ARBA" id="ARBA00023242"/>
    </source>
</evidence>
<organism evidence="8 9">
    <name type="scientific">Platanthera zijinensis</name>
    <dbReference type="NCBI Taxonomy" id="2320716"/>
    <lineage>
        <taxon>Eukaryota</taxon>
        <taxon>Viridiplantae</taxon>
        <taxon>Streptophyta</taxon>
        <taxon>Embryophyta</taxon>
        <taxon>Tracheophyta</taxon>
        <taxon>Spermatophyta</taxon>
        <taxon>Magnoliopsida</taxon>
        <taxon>Liliopsida</taxon>
        <taxon>Asparagales</taxon>
        <taxon>Orchidaceae</taxon>
        <taxon>Orchidoideae</taxon>
        <taxon>Orchideae</taxon>
        <taxon>Orchidinae</taxon>
        <taxon>Platanthera</taxon>
    </lineage>
</organism>
<name>A0AAP0GBC2_9ASPA</name>
<feature type="region of interest" description="Disordered" evidence="6">
    <location>
        <begin position="1"/>
        <end position="51"/>
    </location>
</feature>
<dbReference type="GO" id="GO:0000976">
    <property type="term" value="F:transcription cis-regulatory region binding"/>
    <property type="evidence" value="ECO:0007669"/>
    <property type="project" value="TreeGrafter"/>
</dbReference>
<dbReference type="PROSITE" id="PS50217">
    <property type="entry name" value="BZIP"/>
    <property type="match status" value="1"/>
</dbReference>
<evidence type="ECO:0000313" key="9">
    <source>
        <dbReference type="Proteomes" id="UP001418222"/>
    </source>
</evidence>
<keyword evidence="4" id="KW-0804">Transcription</keyword>
<dbReference type="GO" id="GO:0005634">
    <property type="term" value="C:nucleus"/>
    <property type="evidence" value="ECO:0007669"/>
    <property type="project" value="UniProtKB-SubCell"/>
</dbReference>
<reference evidence="8 9" key="1">
    <citation type="journal article" date="2022" name="Nat. Plants">
        <title>Genomes of leafy and leafless Platanthera orchids illuminate the evolution of mycoheterotrophy.</title>
        <authorList>
            <person name="Li M.H."/>
            <person name="Liu K.W."/>
            <person name="Li Z."/>
            <person name="Lu H.C."/>
            <person name="Ye Q.L."/>
            <person name="Zhang D."/>
            <person name="Wang J.Y."/>
            <person name="Li Y.F."/>
            <person name="Zhong Z.M."/>
            <person name="Liu X."/>
            <person name="Yu X."/>
            <person name="Liu D.K."/>
            <person name="Tu X.D."/>
            <person name="Liu B."/>
            <person name="Hao Y."/>
            <person name="Liao X.Y."/>
            <person name="Jiang Y.T."/>
            <person name="Sun W.H."/>
            <person name="Chen J."/>
            <person name="Chen Y.Q."/>
            <person name="Ai Y."/>
            <person name="Zhai J.W."/>
            <person name="Wu S.S."/>
            <person name="Zhou Z."/>
            <person name="Hsiao Y.Y."/>
            <person name="Wu W.L."/>
            <person name="Chen Y.Y."/>
            <person name="Lin Y.F."/>
            <person name="Hsu J.L."/>
            <person name="Li C.Y."/>
            <person name="Wang Z.W."/>
            <person name="Zhao X."/>
            <person name="Zhong W.Y."/>
            <person name="Ma X.K."/>
            <person name="Ma L."/>
            <person name="Huang J."/>
            <person name="Chen G.Z."/>
            <person name="Huang M.Z."/>
            <person name="Huang L."/>
            <person name="Peng D.H."/>
            <person name="Luo Y.B."/>
            <person name="Zou S.Q."/>
            <person name="Chen S.P."/>
            <person name="Lan S."/>
            <person name="Tsai W.C."/>
            <person name="Van de Peer Y."/>
            <person name="Liu Z.J."/>
        </authorList>
    </citation>
    <scope>NUCLEOTIDE SEQUENCE [LARGE SCALE GENOMIC DNA]</scope>
    <source>
        <strain evidence="8">Lor287</strain>
    </source>
</reference>
<protein>
    <submittedName>
        <fullName evidence="8">Basic leucine zipper 63</fullName>
    </submittedName>
</protein>
<dbReference type="Proteomes" id="UP001418222">
    <property type="component" value="Unassembled WGS sequence"/>
</dbReference>
<dbReference type="SMART" id="SM00338">
    <property type="entry name" value="BRLZ"/>
    <property type="match status" value="1"/>
</dbReference>
<feature type="domain" description="BZIP" evidence="7">
    <location>
        <begin position="29"/>
        <end position="73"/>
    </location>
</feature>
<comment type="subcellular location">
    <subcellularLocation>
        <location evidence="1">Nucleus</location>
    </subcellularLocation>
</comment>
<evidence type="ECO:0000256" key="6">
    <source>
        <dbReference type="SAM" id="MobiDB-lite"/>
    </source>
</evidence>
<dbReference type="Gene3D" id="1.20.5.170">
    <property type="match status" value="1"/>
</dbReference>
<evidence type="ECO:0000256" key="2">
    <source>
        <dbReference type="ARBA" id="ARBA00023015"/>
    </source>
</evidence>
<dbReference type="PANTHER" id="PTHR45764:SF76">
    <property type="entry name" value="OS02G0132500 PROTEIN"/>
    <property type="match status" value="1"/>
</dbReference>
<comment type="caution">
    <text evidence="8">The sequence shown here is derived from an EMBL/GenBank/DDBJ whole genome shotgun (WGS) entry which is preliminary data.</text>
</comment>
<gene>
    <name evidence="8" type="primary">BZIP63</name>
    <name evidence="8" type="ORF">KSP39_PZI005675</name>
</gene>
<dbReference type="FunFam" id="1.20.5.170:FF:000020">
    <property type="entry name" value="BZIP transcription factor"/>
    <property type="match status" value="1"/>
</dbReference>
<dbReference type="PANTHER" id="PTHR45764">
    <property type="entry name" value="BZIP TRANSCRIPTION FACTOR 44"/>
    <property type="match status" value="1"/>
</dbReference>
<evidence type="ECO:0000256" key="3">
    <source>
        <dbReference type="ARBA" id="ARBA00023125"/>
    </source>
</evidence>
<dbReference type="EMBL" id="JBBWWQ010000004">
    <property type="protein sequence ID" value="KAK8949188.1"/>
    <property type="molecule type" value="Genomic_DNA"/>
</dbReference>
<feature type="compositionally biased region" description="Basic and acidic residues" evidence="6">
    <location>
        <begin position="41"/>
        <end position="51"/>
    </location>
</feature>
<dbReference type="GO" id="GO:0045893">
    <property type="term" value="P:positive regulation of DNA-templated transcription"/>
    <property type="evidence" value="ECO:0007669"/>
    <property type="project" value="TreeGrafter"/>
</dbReference>
<dbReference type="InterPro" id="IPR045314">
    <property type="entry name" value="bZIP_plant_GBF1"/>
</dbReference>
<sequence>MVSSSGGSTESSSPLTNSGSDENLQALMNQKRNKRMLSNRESARRSRMRKQEHLDNLRAQLNQLRNDNFQIRTILDISTQQYFDVETQNYVLRTQATELSSRLNSLADILQFMNLNGGGGGAVEPPAMAHSDCFAYPWSSLIMNQLPIMASPNMLQHH</sequence>
<evidence type="ECO:0000259" key="7">
    <source>
        <dbReference type="PROSITE" id="PS50217"/>
    </source>
</evidence>
<dbReference type="Pfam" id="PF00170">
    <property type="entry name" value="bZIP_1"/>
    <property type="match status" value="1"/>
</dbReference>
<dbReference type="CDD" id="cd14702">
    <property type="entry name" value="bZIP_plant_GBF1"/>
    <property type="match status" value="1"/>
</dbReference>
<feature type="compositionally biased region" description="Polar residues" evidence="6">
    <location>
        <begin position="14"/>
        <end position="30"/>
    </location>
</feature>
<keyword evidence="3" id="KW-0238">DNA-binding</keyword>
<dbReference type="PROSITE" id="PS00036">
    <property type="entry name" value="BZIP_BASIC"/>
    <property type="match status" value="1"/>
</dbReference>
<evidence type="ECO:0000256" key="4">
    <source>
        <dbReference type="ARBA" id="ARBA00023163"/>
    </source>
</evidence>
<evidence type="ECO:0000256" key="1">
    <source>
        <dbReference type="ARBA" id="ARBA00004123"/>
    </source>
</evidence>
<keyword evidence="2" id="KW-0805">Transcription regulation</keyword>
<dbReference type="InterPro" id="IPR046347">
    <property type="entry name" value="bZIP_sf"/>
</dbReference>